<comment type="caution">
    <text evidence="1">The sequence shown here is derived from an EMBL/GenBank/DDBJ whole genome shotgun (WGS) entry which is preliminary data.</text>
</comment>
<reference evidence="1 2" key="2">
    <citation type="journal article" date="2022" name="Mol. Ecol. Resour.">
        <title>The genomes of chicory, endive, great burdock and yacon provide insights into Asteraceae paleo-polyploidization history and plant inulin production.</title>
        <authorList>
            <person name="Fan W."/>
            <person name="Wang S."/>
            <person name="Wang H."/>
            <person name="Wang A."/>
            <person name="Jiang F."/>
            <person name="Liu H."/>
            <person name="Zhao H."/>
            <person name="Xu D."/>
            <person name="Zhang Y."/>
        </authorList>
    </citation>
    <scope>NUCLEOTIDE SEQUENCE [LARGE SCALE GENOMIC DNA]</scope>
    <source>
        <strain evidence="2">cv. Niubang</strain>
    </source>
</reference>
<evidence type="ECO:0000313" key="2">
    <source>
        <dbReference type="Proteomes" id="UP001055879"/>
    </source>
</evidence>
<dbReference type="Proteomes" id="UP001055879">
    <property type="component" value="Linkage Group LG01"/>
</dbReference>
<gene>
    <name evidence="1" type="ORF">L6452_02216</name>
</gene>
<sequence>MVYRGSLPMGQLIAIKIAQKGTTQGGLEFKTEIELLTRVHHKNVVGLIGFCFDQGERMLVYEYIVNGTVKHSLSGRSSIRMDWMRRLKVALGAARGLQYLHDLVDPPIIHRDVKASNILLDARLVVKVVDFGLSKPLSDANRTHLWRMLELITARNPIEKGKFIVKEVKQAMNKSKKLYDLHDVLEPTIGLSNELKGLERFVDLSLRCAQDTGNHRPTMGEIVKELEYIMELGGA</sequence>
<name>A0ACB9FJU3_ARCLA</name>
<protein>
    <submittedName>
        <fullName evidence="1">Uncharacterized protein</fullName>
    </submittedName>
</protein>
<keyword evidence="2" id="KW-1185">Reference proteome</keyword>
<accession>A0ACB9FJU3</accession>
<organism evidence="1 2">
    <name type="scientific">Arctium lappa</name>
    <name type="common">Greater burdock</name>
    <name type="synonym">Lappa major</name>
    <dbReference type="NCBI Taxonomy" id="4217"/>
    <lineage>
        <taxon>Eukaryota</taxon>
        <taxon>Viridiplantae</taxon>
        <taxon>Streptophyta</taxon>
        <taxon>Embryophyta</taxon>
        <taxon>Tracheophyta</taxon>
        <taxon>Spermatophyta</taxon>
        <taxon>Magnoliopsida</taxon>
        <taxon>eudicotyledons</taxon>
        <taxon>Gunneridae</taxon>
        <taxon>Pentapetalae</taxon>
        <taxon>asterids</taxon>
        <taxon>campanulids</taxon>
        <taxon>Asterales</taxon>
        <taxon>Asteraceae</taxon>
        <taxon>Carduoideae</taxon>
        <taxon>Cardueae</taxon>
        <taxon>Arctiinae</taxon>
        <taxon>Arctium</taxon>
    </lineage>
</organism>
<reference evidence="2" key="1">
    <citation type="journal article" date="2022" name="Mol. Ecol. Resour.">
        <title>The genomes of chicory, endive, great burdock and yacon provide insights into Asteraceae palaeo-polyploidization history and plant inulin production.</title>
        <authorList>
            <person name="Fan W."/>
            <person name="Wang S."/>
            <person name="Wang H."/>
            <person name="Wang A."/>
            <person name="Jiang F."/>
            <person name="Liu H."/>
            <person name="Zhao H."/>
            <person name="Xu D."/>
            <person name="Zhang Y."/>
        </authorList>
    </citation>
    <scope>NUCLEOTIDE SEQUENCE [LARGE SCALE GENOMIC DNA]</scope>
    <source>
        <strain evidence="2">cv. Niubang</strain>
    </source>
</reference>
<proteinExistence type="predicted"/>
<dbReference type="EMBL" id="CM042047">
    <property type="protein sequence ID" value="KAI3771063.1"/>
    <property type="molecule type" value="Genomic_DNA"/>
</dbReference>
<evidence type="ECO:0000313" key="1">
    <source>
        <dbReference type="EMBL" id="KAI3771063.1"/>
    </source>
</evidence>